<reference evidence="2 3" key="1">
    <citation type="submission" date="2024-09" db="EMBL/GenBank/DDBJ databases">
        <title>Chromosome-scale assembly of Riccia fluitans.</title>
        <authorList>
            <person name="Paukszto L."/>
            <person name="Sawicki J."/>
            <person name="Karawczyk K."/>
            <person name="Piernik-Szablinska J."/>
            <person name="Szczecinska M."/>
            <person name="Mazdziarz M."/>
        </authorList>
    </citation>
    <scope>NUCLEOTIDE SEQUENCE [LARGE SCALE GENOMIC DNA]</scope>
    <source>
        <strain evidence="2">Rf_01</strain>
        <tissue evidence="2">Aerial parts of the thallus</tissue>
    </source>
</reference>
<dbReference type="Proteomes" id="UP001605036">
    <property type="component" value="Unassembled WGS sequence"/>
</dbReference>
<gene>
    <name evidence="2" type="ORF">R1flu_026583</name>
</gene>
<evidence type="ECO:0000313" key="2">
    <source>
        <dbReference type="EMBL" id="KAL2608010.1"/>
    </source>
</evidence>
<feature type="region of interest" description="Disordered" evidence="1">
    <location>
        <begin position="232"/>
        <end position="255"/>
    </location>
</feature>
<proteinExistence type="predicted"/>
<comment type="caution">
    <text evidence="2">The sequence shown here is derived from an EMBL/GenBank/DDBJ whole genome shotgun (WGS) entry which is preliminary data.</text>
</comment>
<evidence type="ECO:0000313" key="3">
    <source>
        <dbReference type="Proteomes" id="UP001605036"/>
    </source>
</evidence>
<organism evidence="2 3">
    <name type="scientific">Riccia fluitans</name>
    <dbReference type="NCBI Taxonomy" id="41844"/>
    <lineage>
        <taxon>Eukaryota</taxon>
        <taxon>Viridiplantae</taxon>
        <taxon>Streptophyta</taxon>
        <taxon>Embryophyta</taxon>
        <taxon>Marchantiophyta</taxon>
        <taxon>Marchantiopsida</taxon>
        <taxon>Marchantiidae</taxon>
        <taxon>Marchantiales</taxon>
        <taxon>Ricciaceae</taxon>
        <taxon>Riccia</taxon>
    </lineage>
</organism>
<sequence>METLARLQSIQATLQLMQEHSLCSNEESSDRFMAEFFLFLAEKCSEPEDLSKRCATLTQFLPKATTTFLQALLPGKGKQAAAVPLEESDYRVESPIFEEHNSLGGDAGHIFSAAKEKPQGGIKKWGDSQIPTTRYLDSPSSAPSVGLRAMEKARSTLEDFCRSYFMFHDMDVRNPQQVFLHLPILYFVEAIIYQLDEDNEENLQPPVRVVETISSAAPERIFPRRAFEELASPASSNEEMQTCSEEEKEEADSDSKLHELNLKADPFRGLRQVLTSKGLMTERMESEFKDGAEYWRLERKLCKAVKLGGAVTKEEVFRAITVKSFDYRILNHLLYALTHRMVDEDHLEFLAVAELLVEIADDLFDYEEDVLKNSFNVYRLLIYACGPDEAPAVLAGFISDQETRYQQLLESLEPSLAKRFQVRCEEAVKEGGGVSKSGTLGSWTIPPLIVDEVAFRNQVSCEYAPVIREI</sequence>
<dbReference type="AlphaFoldDB" id="A0ABD1XGE9"/>
<protein>
    <submittedName>
        <fullName evidence="2">Uncharacterized protein</fullName>
    </submittedName>
</protein>
<dbReference type="EMBL" id="JBHFFA010000008">
    <property type="protein sequence ID" value="KAL2608010.1"/>
    <property type="molecule type" value="Genomic_DNA"/>
</dbReference>
<accession>A0ABD1XGE9</accession>
<dbReference type="PANTHER" id="PTHR35754:SF2">
    <property type="entry name" value="ATP SYNTHASE SUBUNIT B"/>
    <property type="match status" value="1"/>
</dbReference>
<feature type="compositionally biased region" description="Polar residues" evidence="1">
    <location>
        <begin position="233"/>
        <end position="243"/>
    </location>
</feature>
<name>A0ABD1XGE9_9MARC</name>
<dbReference type="PANTHER" id="PTHR35754">
    <property type="entry name" value="ATP SYNTHASE SUBUNIT B"/>
    <property type="match status" value="1"/>
</dbReference>
<evidence type="ECO:0000256" key="1">
    <source>
        <dbReference type="SAM" id="MobiDB-lite"/>
    </source>
</evidence>
<keyword evidence="3" id="KW-1185">Reference proteome</keyword>